<reference evidence="1 2" key="1">
    <citation type="submission" date="2019-05" db="EMBL/GenBank/DDBJ databases">
        <authorList>
            <consortium name="Science for Life Laboratories"/>
        </authorList>
    </citation>
    <scope>NUCLEOTIDE SEQUENCE [LARGE SCALE GENOMIC DNA]</scope>
    <source>
        <strain evidence="1">Soil9</strain>
    </source>
</reference>
<sequence length="173" mass="20262">MSERAALLAAIRNQLDGDTPRLVFADWLDERAESDRDTATAEFIRASCEKRNHASGLMPRKAYRWIAEHWHRLVPLTLGLHVPKWYANTPAAEERQRDYEWYRSGRTIELAMVMHVKPDDGAVNWYRVDLEFNRGFVQWFEVFEPEVFERVRDALKVDQPLAKIRSIPIRAPG</sequence>
<proteinExistence type="predicted"/>
<gene>
    <name evidence="1" type="ORF">SOIL9_71260</name>
</gene>
<dbReference type="NCBIfam" id="TIGR02996">
    <property type="entry name" value="rpt_mate_G_obs"/>
    <property type="match status" value="1"/>
</dbReference>
<evidence type="ECO:0000313" key="2">
    <source>
        <dbReference type="Proteomes" id="UP000464178"/>
    </source>
</evidence>
<name>A0A6P2DM45_9BACT</name>
<dbReference type="Proteomes" id="UP000464178">
    <property type="component" value="Chromosome"/>
</dbReference>
<keyword evidence="2" id="KW-1185">Reference proteome</keyword>
<evidence type="ECO:0000313" key="1">
    <source>
        <dbReference type="EMBL" id="VTS03608.1"/>
    </source>
</evidence>
<protein>
    <submittedName>
        <fullName evidence="1">Uncharacterized protein</fullName>
    </submittedName>
</protein>
<dbReference type="AlphaFoldDB" id="A0A6P2DM45"/>
<dbReference type="KEGG" id="gms:SOIL9_71260"/>
<organism evidence="1 2">
    <name type="scientific">Gemmata massiliana</name>
    <dbReference type="NCBI Taxonomy" id="1210884"/>
    <lineage>
        <taxon>Bacteria</taxon>
        <taxon>Pseudomonadati</taxon>
        <taxon>Planctomycetota</taxon>
        <taxon>Planctomycetia</taxon>
        <taxon>Gemmatales</taxon>
        <taxon>Gemmataceae</taxon>
        <taxon>Gemmata</taxon>
    </lineage>
</organism>
<accession>A0A6P2DM45</accession>
<dbReference type="EMBL" id="LR593886">
    <property type="protein sequence ID" value="VTS03608.1"/>
    <property type="molecule type" value="Genomic_DNA"/>
</dbReference>
<dbReference type="InterPro" id="IPR014338">
    <property type="entry name" value="CHP02996_rpt-companion-dom"/>
</dbReference>
<dbReference type="RefSeq" id="WP_162673082.1">
    <property type="nucleotide sequence ID" value="NZ_LR593886.1"/>
</dbReference>